<protein>
    <recommendedName>
        <fullName evidence="1">CHAT domain-containing protein</fullName>
    </recommendedName>
</protein>
<evidence type="ECO:0000313" key="3">
    <source>
        <dbReference type="Proteomes" id="UP001149074"/>
    </source>
</evidence>
<keyword evidence="3" id="KW-1185">Reference proteome</keyword>
<dbReference type="Gene3D" id="1.25.40.10">
    <property type="entry name" value="Tetratricopeptide repeat domain"/>
    <property type="match status" value="1"/>
</dbReference>
<dbReference type="Proteomes" id="UP001149074">
    <property type="component" value="Unassembled WGS sequence"/>
</dbReference>
<dbReference type="EMBL" id="JAPQKI010000002">
    <property type="protein sequence ID" value="KAJ5110695.1"/>
    <property type="molecule type" value="Genomic_DNA"/>
</dbReference>
<dbReference type="AlphaFoldDB" id="A0A9W9G242"/>
<accession>A0A9W9G242</accession>
<gene>
    <name evidence="2" type="ORF">N7532_001230</name>
</gene>
<reference evidence="2" key="1">
    <citation type="submission" date="2022-11" db="EMBL/GenBank/DDBJ databases">
        <authorList>
            <person name="Petersen C."/>
        </authorList>
    </citation>
    <scope>NUCLEOTIDE SEQUENCE</scope>
    <source>
        <strain evidence="2">IBT 30761</strain>
    </source>
</reference>
<dbReference type="InterPro" id="IPR011990">
    <property type="entry name" value="TPR-like_helical_dom_sf"/>
</dbReference>
<dbReference type="RefSeq" id="XP_056478765.1">
    <property type="nucleotide sequence ID" value="XM_056613724.1"/>
</dbReference>
<evidence type="ECO:0000259" key="1">
    <source>
        <dbReference type="Pfam" id="PF12770"/>
    </source>
</evidence>
<feature type="domain" description="CHAT" evidence="1">
    <location>
        <begin position="690"/>
        <end position="1000"/>
    </location>
</feature>
<organism evidence="2 3">
    <name type="scientific">Penicillium argentinense</name>
    <dbReference type="NCBI Taxonomy" id="1131581"/>
    <lineage>
        <taxon>Eukaryota</taxon>
        <taxon>Fungi</taxon>
        <taxon>Dikarya</taxon>
        <taxon>Ascomycota</taxon>
        <taxon>Pezizomycotina</taxon>
        <taxon>Eurotiomycetes</taxon>
        <taxon>Eurotiomycetidae</taxon>
        <taxon>Eurotiales</taxon>
        <taxon>Aspergillaceae</taxon>
        <taxon>Penicillium</taxon>
    </lineage>
</organism>
<name>A0A9W9G242_9EURO</name>
<dbReference type="OrthoDB" id="9991317at2759"/>
<evidence type="ECO:0000313" key="2">
    <source>
        <dbReference type="EMBL" id="KAJ5110695.1"/>
    </source>
</evidence>
<comment type="caution">
    <text evidence="2">The sequence shown here is derived from an EMBL/GenBank/DDBJ whole genome shotgun (WGS) entry which is preliminary data.</text>
</comment>
<proteinExistence type="predicted"/>
<dbReference type="GeneID" id="81352703"/>
<dbReference type="PANTHER" id="PTHR10098">
    <property type="entry name" value="RAPSYN-RELATED"/>
    <property type="match status" value="1"/>
</dbReference>
<dbReference type="InterPro" id="IPR024983">
    <property type="entry name" value="CHAT_dom"/>
</dbReference>
<dbReference type="Pfam" id="PF12770">
    <property type="entry name" value="CHAT"/>
    <property type="match status" value="1"/>
</dbReference>
<sequence>MLQQAVDLAEESVSLSDGYYRPWFVYFHCALVHWSRFESCGEVDDIDRAIECAQKATQDQNYEKRWDCYRLLAQVLLLRYDRLHRIQDLSDSLSAASEGQSKCRPGDTNAQANILWMVGKASYGMYHNMPSIELLHKIRGAFLQASQQMEDNQASKALVLNDLGNVYTQLFRHEAKPDQLQKAIDAYKEALSILEALSGDENHSHIFMVSGALGSVMSERFSHWQSDADIESSIRYYRISLSQIDNRNPRFRIRAANMCYALTLRFRHKKNLDDLREARRLVISALEGPVSLNNEQRADLTMHVADTYQVAYEVTGDLSDLKDAIKYYDKAKAIQGSFGSSSQRGLREINKGVALSIFASATRDLTVYEAREKAYLEALSILEESDPFHSTAVHNYARLIYDRYSQKLGADASLREDARRALEKYESITRMNVFPAFSRISAGSIAAKIANDELKDPVRARDNILISLDLLPEAILMHETRLKQLQYIRRHQYVPGVVASLSLSAGDSPSTVIQRLETGRAFIWDRIQGRPTQLEVLEAEHPDLAAKFNTLQQRVFQKSRSSSQLNRMDLASVSLHDETRMQSHYDADAYRRVLEEIRTLPGFSSFLKIPDSPADIQACATDSPIIFINATKYRSDAIVITKDEVCHIPLPSFGQEEIMPAIRRFRTALYYFGSAENHTQALYEYEIVMKMLWETAAKPVLSGIDWSKYKCGPSGKPRVIWVSTGWISILPIHAAGDFTTSNSTSEGIRRQNEPRCVHDIAVSSYTNSLKSLSFIKQVTEIRKKSQPSQKPKQQALVIAMATTPGFGPDGNLDVQPETTAIENMLSPNFETNILMQPDSTAMKKNIHPETTILHFACHARADESDPSRSAIMLQDNQKMPPPFSVRTLLNLNLRSCELVYLSACESGVSKDPKLRDEGIHIAGGFHIAGVSHVISTWWKVSDSISAELAGLFYERLNGSASTSASGFDMATAPDALYDAVKEMRKRSVHPMFWGAFIHSGP</sequence>
<reference evidence="2" key="2">
    <citation type="journal article" date="2023" name="IMA Fungus">
        <title>Comparative genomic study of the Penicillium genus elucidates a diverse pangenome and 15 lateral gene transfer events.</title>
        <authorList>
            <person name="Petersen C."/>
            <person name="Sorensen T."/>
            <person name="Nielsen M.R."/>
            <person name="Sondergaard T.E."/>
            <person name="Sorensen J.L."/>
            <person name="Fitzpatrick D.A."/>
            <person name="Frisvad J.C."/>
            <person name="Nielsen K.L."/>
        </authorList>
    </citation>
    <scope>NUCLEOTIDE SEQUENCE</scope>
    <source>
        <strain evidence="2">IBT 30761</strain>
    </source>
</reference>
<dbReference type="PANTHER" id="PTHR10098:SF108">
    <property type="entry name" value="TETRATRICOPEPTIDE REPEAT PROTEIN 28"/>
    <property type="match status" value="1"/>
</dbReference>